<comment type="subcellular location">
    <subcellularLocation>
        <location evidence="1">Membrane</location>
        <topology evidence="1">Multi-pass membrane protein</topology>
    </subcellularLocation>
</comment>
<evidence type="ECO:0000256" key="5">
    <source>
        <dbReference type="ARBA" id="ARBA00023136"/>
    </source>
</evidence>
<evidence type="ECO:0000256" key="3">
    <source>
        <dbReference type="ARBA" id="ARBA00022692"/>
    </source>
</evidence>
<dbReference type="GO" id="GO:0005778">
    <property type="term" value="C:peroxisomal membrane"/>
    <property type="evidence" value="ECO:0007669"/>
    <property type="project" value="TreeGrafter"/>
</dbReference>
<dbReference type="InterPro" id="IPR007248">
    <property type="entry name" value="Mpv17_PMP22"/>
</dbReference>
<evidence type="ECO:0000313" key="8">
    <source>
        <dbReference type="Proteomes" id="UP000510647"/>
    </source>
</evidence>
<dbReference type="PANTHER" id="PTHR11266:SF93">
    <property type="entry name" value="INTEGRAL MEMBRANE PROTEIN 25D9-6"/>
    <property type="match status" value="1"/>
</dbReference>
<sequence length="197" mass="22133">MSKVPRRSIISIYNGLLAKYPLLVKSITGAVLSSVGELISQWTTILYGNESDTIKRERLLKVLVMFCYGGLINAPINHFMYGRITAITGRYFKSARARSLVQLLAALSIVSPIQVLLLVAVLTINTHFDGDVNRLWNHIKHSVKSKYVKILTSSCVTTTVLVSFAQRYIEPEKWSVFFSFAYAILGTGQNIYLKLKK</sequence>
<name>A0A7H9HSL2_9SACH</name>
<dbReference type="Proteomes" id="UP000510647">
    <property type="component" value="Chromosome 4"/>
</dbReference>
<evidence type="ECO:0000256" key="2">
    <source>
        <dbReference type="ARBA" id="ARBA00006824"/>
    </source>
</evidence>
<gene>
    <name evidence="7" type="ORF">HG537_0D03000</name>
</gene>
<dbReference type="OrthoDB" id="860at2759"/>
<feature type="transmembrane region" description="Helical" evidence="6">
    <location>
        <begin position="100"/>
        <end position="126"/>
    </location>
</feature>
<comment type="similarity">
    <text evidence="2 6">Belongs to the peroxisomal membrane protein PXMP2/4 family.</text>
</comment>
<evidence type="ECO:0000313" key="7">
    <source>
        <dbReference type="EMBL" id="QLQ80299.1"/>
    </source>
</evidence>
<evidence type="ECO:0000256" key="1">
    <source>
        <dbReference type="ARBA" id="ARBA00004141"/>
    </source>
</evidence>
<dbReference type="AlphaFoldDB" id="A0A7H9HSL2"/>
<proteinExistence type="inferred from homology"/>
<keyword evidence="5 6" id="KW-0472">Membrane</keyword>
<evidence type="ECO:0000256" key="4">
    <source>
        <dbReference type="ARBA" id="ARBA00022989"/>
    </source>
</evidence>
<feature type="transmembrane region" description="Helical" evidence="6">
    <location>
        <begin position="174"/>
        <end position="193"/>
    </location>
</feature>
<keyword evidence="4 6" id="KW-1133">Transmembrane helix</keyword>
<dbReference type="PANTHER" id="PTHR11266">
    <property type="entry name" value="PEROXISOMAL MEMBRANE PROTEIN 2, PXMP2 MPV17"/>
    <property type="match status" value="1"/>
</dbReference>
<feature type="transmembrane region" description="Helical" evidence="6">
    <location>
        <begin position="59"/>
        <end position="80"/>
    </location>
</feature>
<reference evidence="7 8" key="1">
    <citation type="submission" date="2020-06" db="EMBL/GenBank/DDBJ databases">
        <title>The yeast mating-type switching endonuclease HO is a domesticated member of an unorthodox homing genetic element family.</title>
        <authorList>
            <person name="Coughlan A.Y."/>
            <person name="Lombardi L."/>
            <person name="Braun-Galleani S."/>
            <person name="Martos A.R."/>
            <person name="Galeote V."/>
            <person name="Bigey F."/>
            <person name="Dequin S."/>
            <person name="Byrne K.P."/>
            <person name="Wolfe K.H."/>
        </authorList>
    </citation>
    <scope>NUCLEOTIDE SEQUENCE [LARGE SCALE GENOMIC DNA]</scope>
    <source>
        <strain evidence="7 8">CBS2947</strain>
    </source>
</reference>
<feature type="transmembrane region" description="Helical" evidence="6">
    <location>
        <begin position="147"/>
        <end position="168"/>
    </location>
</feature>
<accession>A0A7H9HSL2</accession>
<keyword evidence="8" id="KW-1185">Reference proteome</keyword>
<protein>
    <submittedName>
        <fullName evidence="7">Uncharacterized protein</fullName>
    </submittedName>
</protein>
<evidence type="ECO:0000256" key="6">
    <source>
        <dbReference type="RuleBase" id="RU363053"/>
    </source>
</evidence>
<organism evidence="7 8">
    <name type="scientific">Torulaspora globosa</name>
    <dbReference type="NCBI Taxonomy" id="48254"/>
    <lineage>
        <taxon>Eukaryota</taxon>
        <taxon>Fungi</taxon>
        <taxon>Dikarya</taxon>
        <taxon>Ascomycota</taxon>
        <taxon>Saccharomycotina</taxon>
        <taxon>Saccharomycetes</taxon>
        <taxon>Saccharomycetales</taxon>
        <taxon>Saccharomycetaceae</taxon>
        <taxon>Torulaspora</taxon>
    </lineage>
</organism>
<keyword evidence="3 6" id="KW-0812">Transmembrane</keyword>
<dbReference type="EMBL" id="CP059270">
    <property type="protein sequence ID" value="QLQ80299.1"/>
    <property type="molecule type" value="Genomic_DNA"/>
</dbReference>